<evidence type="ECO:0000313" key="1">
    <source>
        <dbReference type="EMBL" id="KAF7829784.1"/>
    </source>
</evidence>
<reference evidence="1" key="1">
    <citation type="submission" date="2020-09" db="EMBL/GenBank/DDBJ databases">
        <title>Genome-Enabled Discovery of Anthraquinone Biosynthesis in Senna tora.</title>
        <authorList>
            <person name="Kang S.-H."/>
            <person name="Pandey R.P."/>
            <person name="Lee C.-M."/>
            <person name="Sim J.-S."/>
            <person name="Jeong J.-T."/>
            <person name="Choi B.-S."/>
            <person name="Jung M."/>
            <person name="Ginzburg D."/>
            <person name="Zhao K."/>
            <person name="Won S.Y."/>
            <person name="Oh T.-J."/>
            <person name="Yu Y."/>
            <person name="Kim N.-H."/>
            <person name="Lee O.R."/>
            <person name="Lee T.-H."/>
            <person name="Bashyal P."/>
            <person name="Kim T.-S."/>
            <person name="Lee W.-H."/>
            <person name="Kawkins C."/>
            <person name="Kim C.-K."/>
            <person name="Kim J.S."/>
            <person name="Ahn B.O."/>
            <person name="Rhee S.Y."/>
            <person name="Sohng J.K."/>
        </authorList>
    </citation>
    <scope>NUCLEOTIDE SEQUENCE</scope>
    <source>
        <tissue evidence="1">Leaf</tissue>
    </source>
</reference>
<accession>A0A834U3L9</accession>
<keyword evidence="2" id="KW-1185">Reference proteome</keyword>
<comment type="caution">
    <text evidence="1">The sequence shown here is derived from an EMBL/GenBank/DDBJ whole genome shotgun (WGS) entry which is preliminary data.</text>
</comment>
<gene>
    <name evidence="1" type="ORF">G2W53_012117</name>
</gene>
<evidence type="ECO:0000313" key="2">
    <source>
        <dbReference type="Proteomes" id="UP000634136"/>
    </source>
</evidence>
<proteinExistence type="predicted"/>
<dbReference type="EMBL" id="JAAIUW010000005">
    <property type="protein sequence ID" value="KAF7829784.1"/>
    <property type="molecule type" value="Genomic_DNA"/>
</dbReference>
<name>A0A834U3L9_9FABA</name>
<dbReference type="AlphaFoldDB" id="A0A834U3L9"/>
<organism evidence="1 2">
    <name type="scientific">Senna tora</name>
    <dbReference type="NCBI Taxonomy" id="362788"/>
    <lineage>
        <taxon>Eukaryota</taxon>
        <taxon>Viridiplantae</taxon>
        <taxon>Streptophyta</taxon>
        <taxon>Embryophyta</taxon>
        <taxon>Tracheophyta</taxon>
        <taxon>Spermatophyta</taxon>
        <taxon>Magnoliopsida</taxon>
        <taxon>eudicotyledons</taxon>
        <taxon>Gunneridae</taxon>
        <taxon>Pentapetalae</taxon>
        <taxon>rosids</taxon>
        <taxon>fabids</taxon>
        <taxon>Fabales</taxon>
        <taxon>Fabaceae</taxon>
        <taxon>Caesalpinioideae</taxon>
        <taxon>Cassia clade</taxon>
        <taxon>Senna</taxon>
    </lineage>
</organism>
<dbReference type="Proteomes" id="UP000634136">
    <property type="component" value="Unassembled WGS sequence"/>
</dbReference>
<sequence>MAMVCVRCEMSKLCGVHTQKKL</sequence>
<protein>
    <submittedName>
        <fullName evidence="1">Uncharacterized protein</fullName>
    </submittedName>
</protein>